<dbReference type="AlphaFoldDB" id="A0A8S3YZX6"/>
<keyword evidence="3" id="KW-1185">Reference proteome</keyword>
<gene>
    <name evidence="2" type="ORF">CUNI_LOCUS6338</name>
</gene>
<evidence type="ECO:0000256" key="1">
    <source>
        <dbReference type="SAM" id="MobiDB-lite"/>
    </source>
</evidence>
<dbReference type="EMBL" id="CAJHNH020000964">
    <property type="protein sequence ID" value="CAG5120780.1"/>
    <property type="molecule type" value="Genomic_DNA"/>
</dbReference>
<dbReference type="Proteomes" id="UP000678393">
    <property type="component" value="Unassembled WGS sequence"/>
</dbReference>
<reference evidence="2" key="1">
    <citation type="submission" date="2021-04" db="EMBL/GenBank/DDBJ databases">
        <authorList>
            <consortium name="Molecular Ecology Group"/>
        </authorList>
    </citation>
    <scope>NUCLEOTIDE SEQUENCE</scope>
</reference>
<organism evidence="2 3">
    <name type="scientific">Candidula unifasciata</name>
    <dbReference type="NCBI Taxonomy" id="100452"/>
    <lineage>
        <taxon>Eukaryota</taxon>
        <taxon>Metazoa</taxon>
        <taxon>Spiralia</taxon>
        <taxon>Lophotrochozoa</taxon>
        <taxon>Mollusca</taxon>
        <taxon>Gastropoda</taxon>
        <taxon>Heterobranchia</taxon>
        <taxon>Euthyneura</taxon>
        <taxon>Panpulmonata</taxon>
        <taxon>Eupulmonata</taxon>
        <taxon>Stylommatophora</taxon>
        <taxon>Helicina</taxon>
        <taxon>Helicoidea</taxon>
        <taxon>Geomitridae</taxon>
        <taxon>Candidula</taxon>
    </lineage>
</organism>
<feature type="region of interest" description="Disordered" evidence="1">
    <location>
        <begin position="133"/>
        <end position="156"/>
    </location>
</feature>
<sequence length="226" mass="25321">MAHLLPPAGVQEPKGDQFRFHSVVENTACDRRYDDIPVNIHDYRWTDYAEEDRKCRAQNQQYARQQQQSDIHRAKTEWAAQRAGRTSSGQGYTVPGQSSSGHCGGSHGPGVAAQWGFCPPIGVDPRSLIRPLSQSVDSSTRPTGDPYFAQDSQPSCPPHRAPLARKGGFNFQNWLDSYNKRLPPAHLKETCVPSLCTWCRPIYVDCCPDYLNPWAYSIAHVGPFYS</sequence>
<feature type="region of interest" description="Disordered" evidence="1">
    <location>
        <begin position="83"/>
        <end position="107"/>
    </location>
</feature>
<dbReference type="OrthoDB" id="6157786at2759"/>
<evidence type="ECO:0000313" key="3">
    <source>
        <dbReference type="Proteomes" id="UP000678393"/>
    </source>
</evidence>
<evidence type="ECO:0000313" key="2">
    <source>
        <dbReference type="EMBL" id="CAG5120780.1"/>
    </source>
</evidence>
<accession>A0A8S3YZX6</accession>
<comment type="caution">
    <text evidence="2">The sequence shown here is derived from an EMBL/GenBank/DDBJ whole genome shotgun (WGS) entry which is preliminary data.</text>
</comment>
<protein>
    <submittedName>
        <fullName evidence="2">Uncharacterized protein</fullName>
    </submittedName>
</protein>
<proteinExistence type="predicted"/>
<name>A0A8S3YZX6_9EUPU</name>
<feature type="compositionally biased region" description="Polar residues" evidence="1">
    <location>
        <begin position="133"/>
        <end position="142"/>
    </location>
</feature>